<keyword evidence="1" id="KW-0812">Transmembrane</keyword>
<proteinExistence type="predicted"/>
<dbReference type="PANTHER" id="PTHR21562">
    <property type="entry name" value="NOTUM-RELATED"/>
    <property type="match status" value="1"/>
</dbReference>
<evidence type="ECO:0000313" key="3">
    <source>
        <dbReference type="Proteomes" id="UP000637643"/>
    </source>
</evidence>
<gene>
    <name evidence="2" type="ORF">GCM10010912_37280</name>
</gene>
<dbReference type="RefSeq" id="WP_189027496.1">
    <property type="nucleotide sequence ID" value="NZ_BMKR01000015.1"/>
</dbReference>
<name>A0A917FLW0_9BACL</name>
<dbReference type="EMBL" id="BMKR01000015">
    <property type="protein sequence ID" value="GGF88608.1"/>
    <property type="molecule type" value="Genomic_DNA"/>
</dbReference>
<dbReference type="PANTHER" id="PTHR21562:SF83">
    <property type="entry name" value="PECTIN ACETYLESTERASE 4"/>
    <property type="match status" value="1"/>
</dbReference>
<protein>
    <recommendedName>
        <fullName evidence="4">Pectinacetylesterase</fullName>
    </recommendedName>
</protein>
<dbReference type="InterPro" id="IPR029058">
    <property type="entry name" value="AB_hydrolase_fold"/>
</dbReference>
<keyword evidence="1" id="KW-0472">Membrane</keyword>
<dbReference type="SUPFAM" id="SSF53474">
    <property type="entry name" value="alpha/beta-Hydrolases"/>
    <property type="match status" value="1"/>
</dbReference>
<dbReference type="GO" id="GO:0016787">
    <property type="term" value="F:hydrolase activity"/>
    <property type="evidence" value="ECO:0007669"/>
    <property type="project" value="InterPro"/>
</dbReference>
<organism evidence="2 3">
    <name type="scientific">Paenibacillus albidus</name>
    <dbReference type="NCBI Taxonomy" id="2041023"/>
    <lineage>
        <taxon>Bacteria</taxon>
        <taxon>Bacillati</taxon>
        <taxon>Bacillota</taxon>
        <taxon>Bacilli</taxon>
        <taxon>Bacillales</taxon>
        <taxon>Paenibacillaceae</taxon>
        <taxon>Paenibacillus</taxon>
    </lineage>
</organism>
<dbReference type="Pfam" id="PF03283">
    <property type="entry name" value="PAE"/>
    <property type="match status" value="1"/>
</dbReference>
<sequence>MGKKRNWLVISMIGLAGVVVAGGLLVYLRVTAKPTEIARQAETRQYTWNKVDLGAQVMSGDGSEYHLLTQKGQSRNWIIFFSGGGASWDAASAAQPIKVMNVLRGLDAGNYFANIPVYLLALLNGITVTDHPENPFKDWNVVYIPYSTGDFHTGNRSASYLKEDGSPFIMHYKGRSNVQHSLEWIYANVDQPEKLLIAGESAGGFGSAFWAGEIAGHYEDAEIYQYSDSSFLYSGKWPDIVDQEWNADFEQTFGYPAAADLIGAAFEGNRRKLPANVVLLQSYSLYDEVLISFQNKINDYKGPLDRQRIEAWSRQLRDSVHKLSTLPNYYYYLTDSGRNAKTGMTGHTFATRQVFYQTEQDGVRLATWLDDIINQQKRYSVGSRYLDEQAD</sequence>
<keyword evidence="3" id="KW-1185">Reference proteome</keyword>
<comment type="caution">
    <text evidence="2">The sequence shown here is derived from an EMBL/GenBank/DDBJ whole genome shotgun (WGS) entry which is preliminary data.</text>
</comment>
<feature type="transmembrane region" description="Helical" evidence="1">
    <location>
        <begin position="7"/>
        <end position="28"/>
    </location>
</feature>
<evidence type="ECO:0000256" key="1">
    <source>
        <dbReference type="SAM" id="Phobius"/>
    </source>
</evidence>
<evidence type="ECO:0008006" key="4">
    <source>
        <dbReference type="Google" id="ProtNLM"/>
    </source>
</evidence>
<reference evidence="2" key="2">
    <citation type="submission" date="2020-09" db="EMBL/GenBank/DDBJ databases">
        <authorList>
            <person name="Sun Q."/>
            <person name="Zhou Y."/>
        </authorList>
    </citation>
    <scope>NUCLEOTIDE SEQUENCE</scope>
    <source>
        <strain evidence="2">CGMCC 1.16134</strain>
    </source>
</reference>
<keyword evidence="1" id="KW-1133">Transmembrane helix</keyword>
<dbReference type="Proteomes" id="UP000637643">
    <property type="component" value="Unassembled WGS sequence"/>
</dbReference>
<dbReference type="InterPro" id="IPR004963">
    <property type="entry name" value="PAE/NOTUM"/>
</dbReference>
<reference evidence="2" key="1">
    <citation type="journal article" date="2014" name="Int. J. Syst. Evol. Microbiol.">
        <title>Complete genome sequence of Corynebacterium casei LMG S-19264T (=DSM 44701T), isolated from a smear-ripened cheese.</title>
        <authorList>
            <consortium name="US DOE Joint Genome Institute (JGI-PGF)"/>
            <person name="Walter F."/>
            <person name="Albersmeier A."/>
            <person name="Kalinowski J."/>
            <person name="Ruckert C."/>
        </authorList>
    </citation>
    <scope>NUCLEOTIDE SEQUENCE</scope>
    <source>
        <strain evidence="2">CGMCC 1.16134</strain>
    </source>
</reference>
<accession>A0A917FLW0</accession>
<evidence type="ECO:0000313" key="2">
    <source>
        <dbReference type="EMBL" id="GGF88608.1"/>
    </source>
</evidence>
<dbReference type="AlphaFoldDB" id="A0A917FLW0"/>